<organism evidence="2 3">
    <name type="scientific">Corchorus olitorius</name>
    <dbReference type="NCBI Taxonomy" id="93759"/>
    <lineage>
        <taxon>Eukaryota</taxon>
        <taxon>Viridiplantae</taxon>
        <taxon>Streptophyta</taxon>
        <taxon>Embryophyta</taxon>
        <taxon>Tracheophyta</taxon>
        <taxon>Spermatophyta</taxon>
        <taxon>Magnoliopsida</taxon>
        <taxon>eudicotyledons</taxon>
        <taxon>Gunneridae</taxon>
        <taxon>Pentapetalae</taxon>
        <taxon>rosids</taxon>
        <taxon>malvids</taxon>
        <taxon>Malvales</taxon>
        <taxon>Malvaceae</taxon>
        <taxon>Grewioideae</taxon>
        <taxon>Apeibeae</taxon>
        <taxon>Corchorus</taxon>
    </lineage>
</organism>
<dbReference type="GO" id="GO:0043565">
    <property type="term" value="F:sequence-specific DNA binding"/>
    <property type="evidence" value="ECO:0007669"/>
    <property type="project" value="InterPro"/>
</dbReference>
<keyword evidence="3" id="KW-1185">Reference proteome</keyword>
<dbReference type="AlphaFoldDB" id="A0A1R3H4W6"/>
<feature type="domain" description="DOG1" evidence="1">
    <location>
        <begin position="5"/>
        <end position="252"/>
    </location>
</feature>
<dbReference type="InterPro" id="IPR051886">
    <property type="entry name" value="Seed_Dev/Stress_Resp_Reg"/>
</dbReference>
<evidence type="ECO:0000259" key="1">
    <source>
        <dbReference type="PROSITE" id="PS51806"/>
    </source>
</evidence>
<dbReference type="Pfam" id="PF14144">
    <property type="entry name" value="DOG1"/>
    <property type="match status" value="1"/>
</dbReference>
<gene>
    <name evidence="2" type="ORF">COLO4_31273</name>
</gene>
<dbReference type="Proteomes" id="UP000187203">
    <property type="component" value="Unassembled WGS sequence"/>
</dbReference>
<dbReference type="PANTHER" id="PTHR46354">
    <property type="entry name" value="DOG1 DOMAIN-CONTAINING PROTEIN"/>
    <property type="match status" value="1"/>
</dbReference>
<protein>
    <recommendedName>
        <fullName evidence="1">DOG1 domain-containing protein</fullName>
    </recommendedName>
</protein>
<accession>A0A1R3H4W6</accession>
<dbReference type="EMBL" id="AWUE01020833">
    <property type="protein sequence ID" value="OMO65408.1"/>
    <property type="molecule type" value="Genomic_DNA"/>
</dbReference>
<evidence type="ECO:0000313" key="2">
    <source>
        <dbReference type="EMBL" id="OMO65408.1"/>
    </source>
</evidence>
<dbReference type="GO" id="GO:0006351">
    <property type="term" value="P:DNA-templated transcription"/>
    <property type="evidence" value="ECO:0007669"/>
    <property type="project" value="InterPro"/>
</dbReference>
<comment type="caution">
    <text evidence="2">The sequence shown here is derived from an EMBL/GenBank/DDBJ whole genome shotgun (WGS) entry which is preliminary data.</text>
</comment>
<name>A0A1R3H4W6_9ROSI</name>
<dbReference type="PROSITE" id="PS51806">
    <property type="entry name" value="DOG1"/>
    <property type="match status" value="1"/>
</dbReference>
<dbReference type="OrthoDB" id="1897224at2759"/>
<dbReference type="PANTHER" id="PTHR46354:SF7">
    <property type="entry name" value="PROTEIN DOG1-LIKE 1"/>
    <property type="match status" value="1"/>
</dbReference>
<evidence type="ECO:0000313" key="3">
    <source>
        <dbReference type="Proteomes" id="UP000187203"/>
    </source>
</evidence>
<dbReference type="InterPro" id="IPR025422">
    <property type="entry name" value="TGA_domain"/>
</dbReference>
<sequence>MASDNQRSKCCFDEWLKAQEQQLNELLEAQNRKENDTASASNSSSENIYAQLAEKSINSFQEYIDKRNRLSRQDVSGFFSPSWNSALENSMLWIAGCRPSIYIRLTYALCGSEVESQLPDIIRHGLVTRGNLAKISPNQLRKINDLHLKTIKEEERLSNELASLQENIADQPIATIAKMMSGVGEPSGEIDRALDQHETALANIMQEADKLRLSTLKELLGILTPVQGVDILAAGKKLHLCIHQWCKTRDQKHGRN</sequence>
<dbReference type="STRING" id="93759.A0A1R3H4W6"/>
<reference evidence="3" key="1">
    <citation type="submission" date="2013-09" db="EMBL/GenBank/DDBJ databases">
        <title>Corchorus olitorius genome sequencing.</title>
        <authorList>
            <person name="Alam M."/>
            <person name="Haque M.S."/>
            <person name="Islam M.S."/>
            <person name="Emdad E.M."/>
            <person name="Islam M.M."/>
            <person name="Ahmed B."/>
            <person name="Halim A."/>
            <person name="Hossen Q.M.M."/>
            <person name="Hossain M.Z."/>
            <person name="Ahmed R."/>
            <person name="Khan M.M."/>
            <person name="Islam R."/>
            <person name="Rashid M.M."/>
            <person name="Khan S.A."/>
            <person name="Rahman M.S."/>
            <person name="Alam M."/>
            <person name="Yahiya A.S."/>
            <person name="Khan M.S."/>
            <person name="Azam M.S."/>
            <person name="Haque T."/>
            <person name="Lashkar M.Z.H."/>
            <person name="Akhand A.I."/>
            <person name="Morshed G."/>
            <person name="Roy S."/>
            <person name="Uddin K.S."/>
            <person name="Rabeya T."/>
            <person name="Hossain A.S."/>
            <person name="Chowdhury A."/>
            <person name="Snigdha A.R."/>
            <person name="Mortoza M.S."/>
            <person name="Matin S.A."/>
            <person name="Hoque S.M.E."/>
            <person name="Islam M.K."/>
            <person name="Roy D.K."/>
            <person name="Haider R."/>
            <person name="Moosa M.M."/>
            <person name="Elias S.M."/>
            <person name="Hasan A.M."/>
            <person name="Jahan S."/>
            <person name="Shafiuddin M."/>
            <person name="Mahmood N."/>
            <person name="Shommy N.S."/>
        </authorList>
    </citation>
    <scope>NUCLEOTIDE SEQUENCE [LARGE SCALE GENOMIC DNA]</scope>
    <source>
        <strain evidence="3">cv. O-4</strain>
    </source>
</reference>
<proteinExistence type="predicted"/>